<gene>
    <name evidence="1" type="ORF">KUTeg_011980</name>
</gene>
<sequence length="158" mass="18457">MLVALIWRYVSGQSDYHDPPPADIGMDEALTAETIDQIIARSPRWHGRDFTNLADIGLPPTKMVGPGGNILAELDMLLTEEQFRNLYAIPELRHRMRPYFDVRKKRFARRRQKRKAVRQITLKWHNREVPYRLHPGILVSNMEEAGNLNEQKKNNRTT</sequence>
<protein>
    <submittedName>
        <fullName evidence="1">Uncharacterized protein</fullName>
    </submittedName>
</protein>
<name>A0ABQ9EY89_TEGGR</name>
<dbReference type="Proteomes" id="UP001217089">
    <property type="component" value="Unassembled WGS sequence"/>
</dbReference>
<keyword evidence="2" id="KW-1185">Reference proteome</keyword>
<evidence type="ECO:0000313" key="1">
    <source>
        <dbReference type="EMBL" id="KAJ8310115.1"/>
    </source>
</evidence>
<proteinExistence type="predicted"/>
<evidence type="ECO:0000313" key="2">
    <source>
        <dbReference type="Proteomes" id="UP001217089"/>
    </source>
</evidence>
<accession>A0ABQ9EY89</accession>
<reference evidence="1 2" key="1">
    <citation type="submission" date="2022-12" db="EMBL/GenBank/DDBJ databases">
        <title>Chromosome-level genome of Tegillarca granosa.</title>
        <authorList>
            <person name="Kim J."/>
        </authorList>
    </citation>
    <scope>NUCLEOTIDE SEQUENCE [LARGE SCALE GENOMIC DNA]</scope>
    <source>
        <strain evidence="1">Teg-2019</strain>
        <tissue evidence="1">Adductor muscle</tissue>
    </source>
</reference>
<dbReference type="EMBL" id="JARBDR010000640">
    <property type="protein sequence ID" value="KAJ8310115.1"/>
    <property type="molecule type" value="Genomic_DNA"/>
</dbReference>
<comment type="caution">
    <text evidence="1">The sequence shown here is derived from an EMBL/GenBank/DDBJ whole genome shotgun (WGS) entry which is preliminary data.</text>
</comment>
<organism evidence="1 2">
    <name type="scientific">Tegillarca granosa</name>
    <name type="common">Malaysian cockle</name>
    <name type="synonym">Anadara granosa</name>
    <dbReference type="NCBI Taxonomy" id="220873"/>
    <lineage>
        <taxon>Eukaryota</taxon>
        <taxon>Metazoa</taxon>
        <taxon>Spiralia</taxon>
        <taxon>Lophotrochozoa</taxon>
        <taxon>Mollusca</taxon>
        <taxon>Bivalvia</taxon>
        <taxon>Autobranchia</taxon>
        <taxon>Pteriomorphia</taxon>
        <taxon>Arcoida</taxon>
        <taxon>Arcoidea</taxon>
        <taxon>Arcidae</taxon>
        <taxon>Tegillarca</taxon>
    </lineage>
</organism>